<feature type="transmembrane region" description="Helical" evidence="1">
    <location>
        <begin position="12"/>
        <end position="30"/>
    </location>
</feature>
<accession>A0A7U9P7H4</accession>
<proteinExistence type="predicted"/>
<comment type="caution">
    <text evidence="2">The sequence shown here is derived from an EMBL/GenBank/DDBJ whole genome shotgun (WGS) entry which is preliminary data.</text>
</comment>
<evidence type="ECO:0000313" key="3">
    <source>
        <dbReference type="Proteomes" id="UP000018339"/>
    </source>
</evidence>
<organism evidence="2 3">
    <name type="scientific">Geobacillus thermopakistaniensis (strain MAS1)</name>
    <dbReference type="NCBI Taxonomy" id="1408282"/>
    <lineage>
        <taxon>Bacteria</taxon>
        <taxon>Bacillati</taxon>
        <taxon>Bacillota</taxon>
        <taxon>Bacilli</taxon>
        <taxon>Bacillales</taxon>
        <taxon>Anoxybacillaceae</taxon>
        <taxon>Geobacillus</taxon>
    </lineage>
</organism>
<protein>
    <submittedName>
        <fullName evidence="2">Rhodanese</fullName>
    </submittedName>
</protein>
<dbReference type="InterPro" id="IPR036873">
    <property type="entry name" value="Rhodanese-like_dom_sf"/>
</dbReference>
<dbReference type="AlphaFoldDB" id="A0A7U9P7H4"/>
<gene>
    <name evidence="2" type="ORF">T260_03135</name>
</gene>
<sequence>MIVHRVNRGGEPLIVISLLFFLILLGAALYRRYYPVKHIPCLPVEEVPDGLLLLDLRDYNESNGSIFGQALHIPVAYLKRHVRHIPRKPLHIIAQDAIEKNVGIRLLRCYGYEVKSYSVTACDCQERGRTSRWNITKRSKTA</sequence>
<keyword evidence="1" id="KW-0472">Membrane</keyword>
<keyword evidence="1" id="KW-0812">Transmembrane</keyword>
<keyword evidence="3" id="KW-1185">Reference proteome</keyword>
<dbReference type="SUPFAM" id="SSF52821">
    <property type="entry name" value="Rhodanese/Cell cycle control phosphatase"/>
    <property type="match status" value="1"/>
</dbReference>
<evidence type="ECO:0000256" key="1">
    <source>
        <dbReference type="SAM" id="Phobius"/>
    </source>
</evidence>
<dbReference type="EMBL" id="AYSF01000029">
    <property type="protein sequence ID" value="ESU73420.1"/>
    <property type="molecule type" value="Genomic_DNA"/>
</dbReference>
<evidence type="ECO:0000313" key="2">
    <source>
        <dbReference type="EMBL" id="ESU73420.1"/>
    </source>
</evidence>
<keyword evidence="1" id="KW-1133">Transmembrane helix</keyword>
<dbReference type="Proteomes" id="UP000018339">
    <property type="component" value="Unassembled WGS sequence"/>
</dbReference>
<dbReference type="Gene3D" id="3.40.250.10">
    <property type="entry name" value="Rhodanese-like domain"/>
    <property type="match status" value="1"/>
</dbReference>
<reference evidence="2 3" key="1">
    <citation type="journal article" date="2014" name="Genome Announc.">
        <title>Draft Genome Sequence of Geobacillus thermopakistaniensis Strain MAS1.</title>
        <authorList>
            <person name="Siddiqui M.A."/>
            <person name="Rashid N."/>
            <person name="Ayyampalayam S."/>
            <person name="Whitman W.B."/>
        </authorList>
    </citation>
    <scope>NUCLEOTIDE SEQUENCE [LARGE SCALE GENOMIC DNA]</scope>
    <source>
        <strain evidence="2 3">MAS1</strain>
    </source>
</reference>
<name>A0A7U9P7H4_GEOTM</name>